<reference evidence="2 3" key="1">
    <citation type="journal article" date="2018" name="PLoS Genet.">
        <title>Population sequencing reveals clonal diversity and ancestral inbreeding in the grapevine cultivar Chardonnay.</title>
        <authorList>
            <person name="Roach M.J."/>
            <person name="Johnson D.L."/>
            <person name="Bohlmann J."/>
            <person name="van Vuuren H.J."/>
            <person name="Jones S.J."/>
            <person name="Pretorius I.S."/>
            <person name="Schmidt S.A."/>
            <person name="Borneman A.R."/>
        </authorList>
    </citation>
    <scope>NUCLEOTIDE SEQUENCE [LARGE SCALE GENOMIC DNA]</scope>
    <source>
        <strain evidence="3">cv. Chardonnay</strain>
        <tissue evidence="2">Leaf</tissue>
    </source>
</reference>
<comment type="caution">
    <text evidence="2">The sequence shown here is derived from an EMBL/GenBank/DDBJ whole genome shotgun (WGS) entry which is preliminary data.</text>
</comment>
<accession>A0A438I3B5</accession>
<dbReference type="AlphaFoldDB" id="A0A438I3B5"/>
<evidence type="ECO:0008006" key="4">
    <source>
        <dbReference type="Google" id="ProtNLM"/>
    </source>
</evidence>
<evidence type="ECO:0000313" key="2">
    <source>
        <dbReference type="EMBL" id="RVW91215.1"/>
    </source>
</evidence>
<protein>
    <recommendedName>
        <fullName evidence="4">HMA domain-containing protein</fullName>
    </recommendedName>
</protein>
<dbReference type="Proteomes" id="UP000288805">
    <property type="component" value="Unassembled WGS sequence"/>
</dbReference>
<feature type="region of interest" description="Disordered" evidence="1">
    <location>
        <begin position="71"/>
        <end position="99"/>
    </location>
</feature>
<feature type="compositionally biased region" description="Pro residues" evidence="1">
    <location>
        <begin position="83"/>
        <end position="99"/>
    </location>
</feature>
<sequence length="173" mass="19198">MAEVTKMKLKVVNLGCIRCYKKIKKLLCKFPGTFIEKEDTVIIKVVSCYPEKIRTKLICKGGDTIKSIEVIPPEKPQPRKLQPKPPPKPPPTPPPTPPPPPPVPGYPVFFYPIGVCCKSCYGGRGGSPCHHGYGIPHQPPSFDGWVSGCRCDRSYGCRCEFLIEEENPTCTIM</sequence>
<name>A0A438I3B5_VITVI</name>
<organism evidence="2 3">
    <name type="scientific">Vitis vinifera</name>
    <name type="common">Grape</name>
    <dbReference type="NCBI Taxonomy" id="29760"/>
    <lineage>
        <taxon>Eukaryota</taxon>
        <taxon>Viridiplantae</taxon>
        <taxon>Streptophyta</taxon>
        <taxon>Embryophyta</taxon>
        <taxon>Tracheophyta</taxon>
        <taxon>Spermatophyta</taxon>
        <taxon>Magnoliopsida</taxon>
        <taxon>eudicotyledons</taxon>
        <taxon>Gunneridae</taxon>
        <taxon>Pentapetalae</taxon>
        <taxon>rosids</taxon>
        <taxon>Vitales</taxon>
        <taxon>Vitaceae</taxon>
        <taxon>Viteae</taxon>
        <taxon>Vitis</taxon>
    </lineage>
</organism>
<dbReference type="PANTHER" id="PTHR47005:SF5">
    <property type="entry name" value="HEAVY METAL TRANSPORT_DETOXIFICATION SUPERFAMILY PROTEIN"/>
    <property type="match status" value="1"/>
</dbReference>
<evidence type="ECO:0000313" key="3">
    <source>
        <dbReference type="Proteomes" id="UP000288805"/>
    </source>
</evidence>
<gene>
    <name evidence="2" type="ORF">CK203_031659</name>
</gene>
<dbReference type="EMBL" id="QGNW01000148">
    <property type="protein sequence ID" value="RVW91215.1"/>
    <property type="molecule type" value="Genomic_DNA"/>
</dbReference>
<evidence type="ECO:0000256" key="1">
    <source>
        <dbReference type="SAM" id="MobiDB-lite"/>
    </source>
</evidence>
<dbReference type="PANTHER" id="PTHR47005">
    <property type="entry name" value="HEAVY METAL TRANSPORT/DETOXIFICATION SUPERFAMILY PROTEIN"/>
    <property type="match status" value="1"/>
</dbReference>
<proteinExistence type="predicted"/>